<evidence type="ECO:0000256" key="2">
    <source>
        <dbReference type="ARBA" id="ARBA00022448"/>
    </source>
</evidence>
<feature type="transmembrane region" description="Helical" evidence="8">
    <location>
        <begin position="88"/>
        <end position="112"/>
    </location>
</feature>
<evidence type="ECO:0000256" key="7">
    <source>
        <dbReference type="ARBA" id="ARBA00023136"/>
    </source>
</evidence>
<evidence type="ECO:0000256" key="4">
    <source>
        <dbReference type="ARBA" id="ARBA00022692"/>
    </source>
</evidence>
<evidence type="ECO:0000256" key="1">
    <source>
        <dbReference type="ARBA" id="ARBA00004651"/>
    </source>
</evidence>
<organism evidence="9 10">
    <name type="scientific">Vreelandella olivaria</name>
    <dbReference type="NCBI Taxonomy" id="390919"/>
    <lineage>
        <taxon>Bacteria</taxon>
        <taxon>Pseudomonadati</taxon>
        <taxon>Pseudomonadota</taxon>
        <taxon>Gammaproteobacteria</taxon>
        <taxon>Oceanospirillales</taxon>
        <taxon>Halomonadaceae</taxon>
        <taxon>Vreelandella</taxon>
    </lineage>
</organism>
<name>A0ABN5X3N3_9GAMM</name>
<keyword evidence="2" id="KW-0813">Transport</keyword>
<proteinExistence type="predicted"/>
<evidence type="ECO:0000256" key="3">
    <source>
        <dbReference type="ARBA" id="ARBA00022475"/>
    </source>
</evidence>
<evidence type="ECO:0000256" key="8">
    <source>
        <dbReference type="SAM" id="Phobius"/>
    </source>
</evidence>
<dbReference type="Proteomes" id="UP000289555">
    <property type="component" value="Chromosome"/>
</dbReference>
<feature type="transmembrane region" description="Helical" evidence="8">
    <location>
        <begin position="143"/>
        <end position="163"/>
    </location>
</feature>
<dbReference type="InterPro" id="IPR003445">
    <property type="entry name" value="Cat_transpt"/>
</dbReference>
<sequence length="237" mass="26318">MKASLQDQTPHQTIVKGPKRKRSIKPPWLLLESFLILIFIGTCLLKLPFATVDPVSWMEAAFTATSAVTVTGLVVVDTGSQYTTFGQLVILCLIQLGGLGLMTFAVLTALALGFKLRLKQQLVAQEAFNEVSLQTARKAGSSIALFAIASEAIGIIVLSYFLFPNSAGVMGYIMRFFIPFPHLITRALRYLQIAYQITFLIPASRYLSQHFLSLEDLAISSLWNYWKSVRGLGFRYT</sequence>
<dbReference type="Pfam" id="PF02386">
    <property type="entry name" value="TrkH"/>
    <property type="match status" value="1"/>
</dbReference>
<reference evidence="10" key="1">
    <citation type="journal article" date="2019" name="Microbiol. Resour. Announc.">
        <title>Complete Genome Sequence of Halomonas olivaria, a Moderately Halophilic Bacterium Isolated from Olive Processing Effluents, Obtained by Nanopore Sequencing.</title>
        <authorList>
            <person name="Nagata S."/>
            <person name="Ii K.M."/>
            <person name="Tsukimi T."/>
            <person name="Miura M.C."/>
            <person name="Galipon J."/>
            <person name="Arakawa K."/>
        </authorList>
    </citation>
    <scope>NUCLEOTIDE SEQUENCE [LARGE SCALE GENOMIC DNA]</scope>
    <source>
        <strain evidence="10">TYRC17</strain>
    </source>
</reference>
<accession>A0ABN5X3N3</accession>
<protein>
    <submittedName>
        <fullName evidence="9">Uncharacterized protein</fullName>
    </submittedName>
</protein>
<evidence type="ECO:0000313" key="10">
    <source>
        <dbReference type="Proteomes" id="UP000289555"/>
    </source>
</evidence>
<keyword evidence="10" id="KW-1185">Reference proteome</keyword>
<dbReference type="PANTHER" id="PTHR32024:SF1">
    <property type="entry name" value="KTR SYSTEM POTASSIUM UPTAKE PROTEIN B"/>
    <property type="match status" value="1"/>
</dbReference>
<feature type="transmembrane region" description="Helical" evidence="8">
    <location>
        <begin position="28"/>
        <end position="49"/>
    </location>
</feature>
<keyword evidence="7 8" id="KW-0472">Membrane</keyword>
<keyword evidence="6" id="KW-0406">Ion transport</keyword>
<keyword evidence="5 8" id="KW-1133">Transmembrane helix</keyword>
<evidence type="ECO:0000256" key="6">
    <source>
        <dbReference type="ARBA" id="ARBA00023065"/>
    </source>
</evidence>
<evidence type="ECO:0000313" key="9">
    <source>
        <dbReference type="EMBL" id="BBI51710.1"/>
    </source>
</evidence>
<dbReference type="PANTHER" id="PTHR32024">
    <property type="entry name" value="TRK SYSTEM POTASSIUM UPTAKE PROTEIN TRKG-RELATED"/>
    <property type="match status" value="1"/>
</dbReference>
<evidence type="ECO:0000256" key="5">
    <source>
        <dbReference type="ARBA" id="ARBA00022989"/>
    </source>
</evidence>
<gene>
    <name evidence="9" type="ORF">HORIV_41310</name>
</gene>
<comment type="subcellular location">
    <subcellularLocation>
        <location evidence="1">Cell membrane</location>
        <topology evidence="1">Multi-pass membrane protein</topology>
    </subcellularLocation>
</comment>
<keyword evidence="3" id="KW-1003">Cell membrane</keyword>
<dbReference type="EMBL" id="AP019416">
    <property type="protein sequence ID" value="BBI51710.1"/>
    <property type="molecule type" value="Genomic_DNA"/>
</dbReference>
<keyword evidence="4 8" id="KW-0812">Transmembrane</keyword>